<organism evidence="1 2">
    <name type="scientific">Fusarium solani subsp. cucurbitae</name>
    <name type="common">Neocosmosporum cucurbitae</name>
    <dbReference type="NCBI Taxonomy" id="2747967"/>
    <lineage>
        <taxon>Eukaryota</taxon>
        <taxon>Fungi</taxon>
        <taxon>Dikarya</taxon>
        <taxon>Ascomycota</taxon>
        <taxon>Pezizomycotina</taxon>
        <taxon>Sordariomycetes</taxon>
        <taxon>Hypocreomycetidae</taxon>
        <taxon>Hypocreales</taxon>
        <taxon>Nectriaceae</taxon>
        <taxon>Fusarium</taxon>
        <taxon>Fusarium solani species complex</taxon>
    </lineage>
</organism>
<protein>
    <submittedName>
        <fullName evidence="1">Uncharacterized protein</fullName>
    </submittedName>
</protein>
<accession>A0ACD3ZIV1</accession>
<proteinExistence type="predicted"/>
<evidence type="ECO:0000313" key="1">
    <source>
        <dbReference type="EMBL" id="UPL01225.1"/>
    </source>
</evidence>
<gene>
    <name evidence="1" type="ORF">LCI18_012159</name>
</gene>
<evidence type="ECO:0000313" key="2">
    <source>
        <dbReference type="Proteomes" id="UP000830768"/>
    </source>
</evidence>
<sequence length="340" mass="37055">MLRYDSVHVNPQGPGDARPTAQQIVRDENLIGKLAGKTIFITGANQGIGLETARALHSTKATLYLGVRDRTKAQQVIDDIHASDPTNNAPLHIIEISLDSLNSVRRAANDFLARNDKLNILILNAGVMCTPEGKTVDGFETQFGVNHLGHFLLFQLLKPALLAGVTPSLNSRVVSVSSKGHRASEVRFHDYNFNEPGSYDATEAYGQSKTANIYLANEIDRRYGSQGLHATSLHPGAIKTNLLQYMDREILDSVESNEEIQKMFKSATQGAATTVYAALSKEWENRGGRYLVDCAEGPAVRPGSDPMSFDGGYSPWAYDGGKAARLWADSNKMVGFDTNA</sequence>
<dbReference type="EMBL" id="CP090038">
    <property type="protein sequence ID" value="UPL01225.1"/>
    <property type="molecule type" value="Genomic_DNA"/>
</dbReference>
<reference evidence="1" key="1">
    <citation type="submission" date="2021-11" db="EMBL/GenBank/DDBJ databases">
        <title>Fusarium solani-melongenae Genome sequencing and assembly.</title>
        <authorList>
            <person name="Xie S."/>
            <person name="Huang L."/>
            <person name="Zhang X."/>
        </authorList>
    </citation>
    <scope>NUCLEOTIDE SEQUENCE</scope>
    <source>
        <strain evidence="1">CRI 24-3</strain>
    </source>
</reference>
<dbReference type="Proteomes" id="UP000830768">
    <property type="component" value="Chromosome 10"/>
</dbReference>
<name>A0ACD3ZIV1_FUSSC</name>
<keyword evidence="2" id="KW-1185">Reference proteome</keyword>